<dbReference type="Proteomes" id="UP000796880">
    <property type="component" value="Unassembled WGS sequence"/>
</dbReference>
<keyword evidence="4" id="KW-1133">Transmembrane helix</keyword>
<organism evidence="8 9">
    <name type="scientific">Rhamnella rubrinervis</name>
    <dbReference type="NCBI Taxonomy" id="2594499"/>
    <lineage>
        <taxon>Eukaryota</taxon>
        <taxon>Viridiplantae</taxon>
        <taxon>Streptophyta</taxon>
        <taxon>Embryophyta</taxon>
        <taxon>Tracheophyta</taxon>
        <taxon>Spermatophyta</taxon>
        <taxon>Magnoliopsida</taxon>
        <taxon>eudicotyledons</taxon>
        <taxon>Gunneridae</taxon>
        <taxon>Pentapetalae</taxon>
        <taxon>rosids</taxon>
        <taxon>fabids</taxon>
        <taxon>Rosales</taxon>
        <taxon>Rhamnaceae</taxon>
        <taxon>rhamnoid group</taxon>
        <taxon>Rhamneae</taxon>
        <taxon>Rhamnella</taxon>
    </lineage>
</organism>
<evidence type="ECO:0000256" key="5">
    <source>
        <dbReference type="ARBA" id="ARBA00023136"/>
    </source>
</evidence>
<sequence>MKFWKEGKDCCSRRCYMRHEDGQVVGLNLSYSWLQGPLRSNSSLFKLHQLQKVNLAYNNFSFSKIPSIRRFEHSSSIYIGNLAKLVVLTLRSNLVFQTLTLGSCNLSEFPSFLKTQDQLEKLDLSSNRIEGQIPKWFWGIAKKKLEILDLSRNKLKGSLDATPLLTSFFGFEIQKTYLKVLDMSKNQFSRTIPQWLGNFGSSLQILNLQGNNFHGNLPQMFRNGSMLNLKKLDLSDNPQGKNPQQLANLTFLEYLNLSNQLIGQYHKENNLTLFQVHLCRKSGLCASIVKKCVDSPAAHHDKEVESEGGFTWKPVVWDMDLE</sequence>
<keyword evidence="7" id="KW-0325">Glycoprotein</keyword>
<evidence type="ECO:0000256" key="7">
    <source>
        <dbReference type="ARBA" id="ARBA00023180"/>
    </source>
</evidence>
<comment type="subcellular location">
    <subcellularLocation>
        <location evidence="1">Membrane</location>
        <topology evidence="1">Single-pass type I membrane protein</topology>
    </subcellularLocation>
</comment>
<dbReference type="Gene3D" id="3.80.10.10">
    <property type="entry name" value="Ribonuclease Inhibitor"/>
    <property type="match status" value="1"/>
</dbReference>
<evidence type="ECO:0000313" key="9">
    <source>
        <dbReference type="Proteomes" id="UP000796880"/>
    </source>
</evidence>
<evidence type="ECO:0000256" key="2">
    <source>
        <dbReference type="ARBA" id="ARBA00022692"/>
    </source>
</evidence>
<dbReference type="SUPFAM" id="SSF52047">
    <property type="entry name" value="RNI-like"/>
    <property type="match status" value="1"/>
</dbReference>
<keyword evidence="5" id="KW-0472">Membrane</keyword>
<reference evidence="8" key="1">
    <citation type="submission" date="2020-03" db="EMBL/GenBank/DDBJ databases">
        <title>A high-quality chromosome-level genome assembly of a woody plant with both climbing and erect habits, Rhamnella rubrinervis.</title>
        <authorList>
            <person name="Lu Z."/>
            <person name="Yang Y."/>
            <person name="Zhu X."/>
            <person name="Sun Y."/>
        </authorList>
    </citation>
    <scope>NUCLEOTIDE SEQUENCE</scope>
    <source>
        <strain evidence="8">BYM</strain>
        <tissue evidence="8">Leaf</tissue>
    </source>
</reference>
<gene>
    <name evidence="8" type="ORF">FNV43_RR01633</name>
</gene>
<dbReference type="InterPro" id="IPR032675">
    <property type="entry name" value="LRR_dom_sf"/>
</dbReference>
<dbReference type="PANTHER" id="PTHR48061">
    <property type="entry name" value="LEUCINE-RICH REPEAT RECEPTOR PROTEIN KINASE EMS1-LIKE-RELATED"/>
    <property type="match status" value="1"/>
</dbReference>
<dbReference type="InterPro" id="IPR046956">
    <property type="entry name" value="RLP23-like"/>
</dbReference>
<comment type="caution">
    <text evidence="8">The sequence shown here is derived from an EMBL/GenBank/DDBJ whole genome shotgun (WGS) entry which is preliminary data.</text>
</comment>
<dbReference type="OrthoDB" id="676979at2759"/>
<keyword evidence="2" id="KW-0812">Transmembrane</keyword>
<dbReference type="PANTHER" id="PTHR48061:SF12">
    <property type="entry name" value="DISEASE RESISTANCE LIKE PROTEIN"/>
    <property type="match status" value="1"/>
</dbReference>
<keyword evidence="3" id="KW-0732">Signal</keyword>
<protein>
    <submittedName>
        <fullName evidence="8">Uncharacterized protein</fullName>
    </submittedName>
</protein>
<evidence type="ECO:0000256" key="4">
    <source>
        <dbReference type="ARBA" id="ARBA00022989"/>
    </source>
</evidence>
<keyword evidence="6" id="KW-0675">Receptor</keyword>
<dbReference type="InterPro" id="IPR001611">
    <property type="entry name" value="Leu-rich_rpt"/>
</dbReference>
<dbReference type="AlphaFoldDB" id="A0A8K0HPZ2"/>
<evidence type="ECO:0000256" key="6">
    <source>
        <dbReference type="ARBA" id="ARBA00023170"/>
    </source>
</evidence>
<dbReference type="EMBL" id="VOIH02000001">
    <property type="protein sequence ID" value="KAF3456976.1"/>
    <property type="molecule type" value="Genomic_DNA"/>
</dbReference>
<dbReference type="GO" id="GO:0016020">
    <property type="term" value="C:membrane"/>
    <property type="evidence" value="ECO:0007669"/>
    <property type="project" value="UniProtKB-SubCell"/>
</dbReference>
<dbReference type="PRINTS" id="PR00019">
    <property type="entry name" value="LEURICHRPT"/>
</dbReference>
<evidence type="ECO:0000313" key="8">
    <source>
        <dbReference type="EMBL" id="KAF3456976.1"/>
    </source>
</evidence>
<dbReference type="Pfam" id="PF00560">
    <property type="entry name" value="LRR_1"/>
    <property type="match status" value="5"/>
</dbReference>
<evidence type="ECO:0000256" key="3">
    <source>
        <dbReference type="ARBA" id="ARBA00022729"/>
    </source>
</evidence>
<name>A0A8K0HPZ2_9ROSA</name>
<accession>A0A8K0HPZ2</accession>
<evidence type="ECO:0000256" key="1">
    <source>
        <dbReference type="ARBA" id="ARBA00004479"/>
    </source>
</evidence>
<keyword evidence="9" id="KW-1185">Reference proteome</keyword>
<proteinExistence type="predicted"/>